<keyword evidence="3" id="KW-1185">Reference proteome</keyword>
<keyword evidence="1" id="KW-1133">Transmembrane helix</keyword>
<organism evidence="2 3">
    <name type="scientific">Petrachloros mirabilis ULC683</name>
    <dbReference type="NCBI Taxonomy" id="2781853"/>
    <lineage>
        <taxon>Bacteria</taxon>
        <taxon>Bacillati</taxon>
        <taxon>Cyanobacteriota</taxon>
        <taxon>Cyanophyceae</taxon>
        <taxon>Synechococcales</taxon>
        <taxon>Petrachlorosaceae</taxon>
        <taxon>Petrachloros</taxon>
        <taxon>Petrachloros mirabilis</taxon>
    </lineage>
</organism>
<feature type="transmembrane region" description="Helical" evidence="1">
    <location>
        <begin position="80"/>
        <end position="97"/>
    </location>
</feature>
<reference evidence="2" key="1">
    <citation type="submission" date="2019-12" db="EMBL/GenBank/DDBJ databases">
        <title>High-Quality draft genome sequences of three cyanobacteria isolated from the limestone walls of the Old Cathedral of Coimbra.</title>
        <authorList>
            <person name="Tiago I."/>
            <person name="Soares F."/>
            <person name="Portugal A."/>
        </authorList>
    </citation>
    <scope>NUCLEOTIDE SEQUENCE [LARGE SCALE GENOMIC DNA]</scope>
    <source>
        <strain evidence="2">C</strain>
    </source>
</reference>
<name>A0A8K2A074_9CYAN</name>
<evidence type="ECO:0000313" key="2">
    <source>
        <dbReference type="EMBL" id="NCJ07332.1"/>
    </source>
</evidence>
<feature type="transmembrane region" description="Helical" evidence="1">
    <location>
        <begin position="47"/>
        <end position="68"/>
    </location>
</feature>
<keyword evidence="1" id="KW-0472">Membrane</keyword>
<dbReference type="RefSeq" id="WP_161825806.1">
    <property type="nucleotide sequence ID" value="NZ_WVIC01000024.1"/>
</dbReference>
<keyword evidence="1" id="KW-0812">Transmembrane</keyword>
<dbReference type="AlphaFoldDB" id="A0A8K2A074"/>
<dbReference type="EMBL" id="WVIC01000024">
    <property type="protein sequence ID" value="NCJ07332.1"/>
    <property type="molecule type" value="Genomic_DNA"/>
</dbReference>
<protein>
    <submittedName>
        <fullName evidence="2">Uncharacterized protein</fullName>
    </submittedName>
</protein>
<gene>
    <name evidence="2" type="ORF">GS597_12605</name>
</gene>
<evidence type="ECO:0000256" key="1">
    <source>
        <dbReference type="SAM" id="Phobius"/>
    </source>
</evidence>
<evidence type="ECO:0000313" key="3">
    <source>
        <dbReference type="Proteomes" id="UP000607397"/>
    </source>
</evidence>
<proteinExistence type="predicted"/>
<comment type="caution">
    <text evidence="2">The sequence shown here is derived from an EMBL/GenBank/DDBJ whole genome shotgun (WGS) entry which is preliminary data.</text>
</comment>
<accession>A0A8K2A074</accession>
<dbReference type="Proteomes" id="UP000607397">
    <property type="component" value="Unassembled WGS sequence"/>
</dbReference>
<sequence length="121" mass="13107">MYLDPPYVLLIAGLLAGLTSGKAFEATLKQTVNEWRQHRSNQSLIDLQGLSLLLPFLGLCGGICVFLASGLSVYGLPPKFSYGLSLPMTIFTGVLLWRQLGQLLQQLAQGGSQALDLDSIR</sequence>